<dbReference type="Pfam" id="PF13761">
    <property type="entry name" value="DUF4166"/>
    <property type="match status" value="1"/>
</dbReference>
<comment type="caution">
    <text evidence="2">The sequence shown here is derived from an EMBL/GenBank/DDBJ whole genome shotgun (WGS) entry which is preliminary data.</text>
</comment>
<accession>A0A4R6YRV4</accession>
<name>A0A4R6YRV4_9GAMM</name>
<protein>
    <submittedName>
        <fullName evidence="2">Uncharacterized protein DUF4166</fullName>
    </submittedName>
</protein>
<sequence length="209" mass="22600">MARPLNAAAASVSATAASGSPPNVVTRWFGAAFYQLHPLLQSLHSNGGRLWGEVEINTGSGLAAVVGKRLARRLGIPLQARSGFQVNIRHTPEALLWQRSFSGGRQMDSAFRPYGNWPDGGWVENTGPFTLKLGVDIVDGGWYWRLREARWHGLPVPLALLPHSEAGKRAVDGRYVFDVVFSLPLLGRVLSYRGVLDAQPLGAEAAGAH</sequence>
<dbReference type="AlphaFoldDB" id="A0A4R6YRV4"/>
<dbReference type="EMBL" id="SNZH01000012">
    <property type="protein sequence ID" value="TDR40826.1"/>
    <property type="molecule type" value="Genomic_DNA"/>
</dbReference>
<gene>
    <name evidence="2" type="ORF">DFR29_112140</name>
</gene>
<organism evidence="2 3">
    <name type="scientific">Tahibacter aquaticus</name>
    <dbReference type="NCBI Taxonomy" id="520092"/>
    <lineage>
        <taxon>Bacteria</taxon>
        <taxon>Pseudomonadati</taxon>
        <taxon>Pseudomonadota</taxon>
        <taxon>Gammaproteobacteria</taxon>
        <taxon>Lysobacterales</taxon>
        <taxon>Rhodanobacteraceae</taxon>
        <taxon>Tahibacter</taxon>
    </lineage>
</organism>
<evidence type="ECO:0000313" key="2">
    <source>
        <dbReference type="EMBL" id="TDR40826.1"/>
    </source>
</evidence>
<dbReference type="Proteomes" id="UP000295293">
    <property type="component" value="Unassembled WGS sequence"/>
</dbReference>
<evidence type="ECO:0000313" key="3">
    <source>
        <dbReference type="Proteomes" id="UP000295293"/>
    </source>
</evidence>
<dbReference type="InterPro" id="IPR025311">
    <property type="entry name" value="DUF4166"/>
</dbReference>
<feature type="domain" description="DUF4166" evidence="1">
    <location>
        <begin position="36"/>
        <end position="196"/>
    </location>
</feature>
<keyword evidence="3" id="KW-1185">Reference proteome</keyword>
<reference evidence="2 3" key="1">
    <citation type="submission" date="2019-03" db="EMBL/GenBank/DDBJ databases">
        <title>Genomic Encyclopedia of Type Strains, Phase IV (KMG-IV): sequencing the most valuable type-strain genomes for metagenomic binning, comparative biology and taxonomic classification.</title>
        <authorList>
            <person name="Goeker M."/>
        </authorList>
    </citation>
    <scope>NUCLEOTIDE SEQUENCE [LARGE SCALE GENOMIC DNA]</scope>
    <source>
        <strain evidence="2 3">DSM 21667</strain>
    </source>
</reference>
<proteinExistence type="predicted"/>
<evidence type="ECO:0000259" key="1">
    <source>
        <dbReference type="Pfam" id="PF13761"/>
    </source>
</evidence>